<accession>A0A9P8KV75</accession>
<proteinExistence type="predicted"/>
<keyword evidence="2" id="KW-0472">Membrane</keyword>
<evidence type="ECO:0000313" key="3">
    <source>
        <dbReference type="EMBL" id="KAH0532565.1"/>
    </source>
</evidence>
<feature type="compositionally biased region" description="Basic and acidic residues" evidence="1">
    <location>
        <begin position="42"/>
        <end position="53"/>
    </location>
</feature>
<dbReference type="Proteomes" id="UP000826573">
    <property type="component" value="Unassembled WGS sequence"/>
</dbReference>
<dbReference type="EMBL" id="JAIMJC010000001">
    <property type="protein sequence ID" value="KAH0532565.1"/>
    <property type="molecule type" value="Genomic_DNA"/>
</dbReference>
<gene>
    <name evidence="3" type="ORF">TsFJ059_001240</name>
</gene>
<comment type="caution">
    <text evidence="3">The sequence shown here is derived from an EMBL/GenBank/DDBJ whole genome shotgun (WGS) entry which is preliminary data.</text>
</comment>
<evidence type="ECO:0000256" key="1">
    <source>
        <dbReference type="SAM" id="MobiDB-lite"/>
    </source>
</evidence>
<organism evidence="3 4">
    <name type="scientific">Trichoderma semiorbis</name>
    <dbReference type="NCBI Taxonomy" id="1491008"/>
    <lineage>
        <taxon>Eukaryota</taxon>
        <taxon>Fungi</taxon>
        <taxon>Dikarya</taxon>
        <taxon>Ascomycota</taxon>
        <taxon>Pezizomycotina</taxon>
        <taxon>Sordariomycetes</taxon>
        <taxon>Hypocreomycetidae</taxon>
        <taxon>Hypocreales</taxon>
        <taxon>Hypocreaceae</taxon>
        <taxon>Trichoderma</taxon>
    </lineage>
</organism>
<feature type="region of interest" description="Disordered" evidence="1">
    <location>
        <begin position="19"/>
        <end position="64"/>
    </location>
</feature>
<sequence length="85" mass="8841">MPTPRNTGAKLPPEQTALLAGHEPLLGDASPGRWTDAGVAPEGREEASRRRTAEGGGALDGTNHEVGFARGVAIGISLFVLIFIH</sequence>
<dbReference type="AlphaFoldDB" id="A0A9P8KV75"/>
<reference evidence="3 4" key="1">
    <citation type="submission" date="2021-08" db="EMBL/GenBank/DDBJ databases">
        <title>The highly contiguous genome resource for Trichoderma semiorbis FJ059, a fungal antagonistic to plant pathogens.</title>
        <authorList>
            <person name="Liu T."/>
        </authorList>
    </citation>
    <scope>NUCLEOTIDE SEQUENCE [LARGE SCALE GENOMIC DNA]</scope>
    <source>
        <strain evidence="3 4">FJ059</strain>
    </source>
</reference>
<evidence type="ECO:0000256" key="2">
    <source>
        <dbReference type="SAM" id="Phobius"/>
    </source>
</evidence>
<keyword evidence="2" id="KW-1133">Transmembrane helix</keyword>
<keyword evidence="2" id="KW-0812">Transmembrane</keyword>
<keyword evidence="4" id="KW-1185">Reference proteome</keyword>
<evidence type="ECO:0000313" key="4">
    <source>
        <dbReference type="Proteomes" id="UP000826573"/>
    </source>
</evidence>
<feature type="non-terminal residue" evidence="3">
    <location>
        <position position="85"/>
    </location>
</feature>
<feature type="transmembrane region" description="Helical" evidence="2">
    <location>
        <begin position="67"/>
        <end position="84"/>
    </location>
</feature>
<name>A0A9P8KV75_9HYPO</name>
<protein>
    <submittedName>
        <fullName evidence="3">Uncharacterized protein</fullName>
    </submittedName>
</protein>